<proteinExistence type="predicted"/>
<reference evidence="2" key="3">
    <citation type="submission" date="2020-09" db="EMBL/GenBank/DDBJ databases">
        <authorList>
            <person name="Sun Q."/>
            <person name="Zhou Y."/>
        </authorList>
    </citation>
    <scope>NUCLEOTIDE SEQUENCE</scope>
    <source>
        <strain evidence="2">CGMCC 4.7206</strain>
    </source>
</reference>
<sequence length="94" mass="9722">MTIIGRAQRDGVTIAVAPGGALRSVELEPEALQLGAERLAATIKDVVRQAARVANQAARQAMAEEVGELSDAELAVLGLDPLSDEDDATEAGRA</sequence>
<reference evidence="1" key="4">
    <citation type="submission" date="2023-12" db="EMBL/GenBank/DDBJ databases">
        <authorList>
            <person name="Sun Q."/>
            <person name="Inoue M."/>
        </authorList>
    </citation>
    <scope>NUCLEOTIDE SEQUENCE</scope>
    <source>
        <strain evidence="1">JCM 10664</strain>
    </source>
</reference>
<comment type="caution">
    <text evidence="2">The sequence shown here is derived from an EMBL/GenBank/DDBJ whole genome shotgun (WGS) entry which is preliminary data.</text>
</comment>
<dbReference type="RefSeq" id="WP_188987224.1">
    <property type="nucleotide sequence ID" value="NZ_BAAAHC010000008.1"/>
</dbReference>
<dbReference type="InterPro" id="IPR004401">
    <property type="entry name" value="YbaB/EbfC"/>
</dbReference>
<accession>A0A917JS93</accession>
<dbReference type="EMBL" id="BAAAHC010000008">
    <property type="protein sequence ID" value="GAA0517787.1"/>
    <property type="molecule type" value="Genomic_DNA"/>
</dbReference>
<reference evidence="2 3" key="1">
    <citation type="journal article" date="2014" name="Int. J. Syst. Evol. Microbiol.">
        <title>Complete genome sequence of Corynebacterium casei LMG S-19264T (=DSM 44701T), isolated from a smear-ripened cheese.</title>
        <authorList>
            <consortium name="US DOE Joint Genome Institute (JGI-PGF)"/>
            <person name="Walter F."/>
            <person name="Albersmeier A."/>
            <person name="Kalinowski J."/>
            <person name="Ruckert C."/>
        </authorList>
    </citation>
    <scope>NUCLEOTIDE SEQUENCE [LARGE SCALE GENOMIC DNA]</scope>
    <source>
        <strain evidence="2 3">CGMCC 4.7206</strain>
    </source>
</reference>
<evidence type="ECO:0000313" key="2">
    <source>
        <dbReference type="EMBL" id="GGI84486.1"/>
    </source>
</evidence>
<evidence type="ECO:0000313" key="4">
    <source>
        <dbReference type="Proteomes" id="UP001500220"/>
    </source>
</evidence>
<dbReference type="SUPFAM" id="SSF82607">
    <property type="entry name" value="YbaB-like"/>
    <property type="match status" value="1"/>
</dbReference>
<keyword evidence="4" id="KW-1185">Reference proteome</keyword>
<dbReference type="Pfam" id="PF02575">
    <property type="entry name" value="YbaB_DNA_bd"/>
    <property type="match status" value="1"/>
</dbReference>
<name>A0A917JS93_9PSEU</name>
<evidence type="ECO:0008006" key="5">
    <source>
        <dbReference type="Google" id="ProtNLM"/>
    </source>
</evidence>
<gene>
    <name evidence="1" type="ORF">GCM10009545_19780</name>
    <name evidence="2" type="ORF">GCM10011581_22030</name>
</gene>
<dbReference type="AlphaFoldDB" id="A0A917JS93"/>
<dbReference type="InterPro" id="IPR036894">
    <property type="entry name" value="YbaB-like_sf"/>
</dbReference>
<dbReference type="GO" id="GO:0003677">
    <property type="term" value="F:DNA binding"/>
    <property type="evidence" value="ECO:0007669"/>
    <property type="project" value="InterPro"/>
</dbReference>
<dbReference type="Proteomes" id="UP000597989">
    <property type="component" value="Unassembled WGS sequence"/>
</dbReference>
<evidence type="ECO:0000313" key="3">
    <source>
        <dbReference type="Proteomes" id="UP000597989"/>
    </source>
</evidence>
<evidence type="ECO:0000313" key="1">
    <source>
        <dbReference type="EMBL" id="GAA0517787.1"/>
    </source>
</evidence>
<protein>
    <recommendedName>
        <fullName evidence="5">YbaB/EbfC DNA-binding family protein</fullName>
    </recommendedName>
</protein>
<dbReference type="EMBL" id="BMMT01000006">
    <property type="protein sequence ID" value="GGI84486.1"/>
    <property type="molecule type" value="Genomic_DNA"/>
</dbReference>
<dbReference type="Gene3D" id="3.30.1310.10">
    <property type="entry name" value="Nucleoid-associated protein YbaB-like domain"/>
    <property type="match status" value="1"/>
</dbReference>
<dbReference type="Proteomes" id="UP001500220">
    <property type="component" value="Unassembled WGS sequence"/>
</dbReference>
<organism evidence="2 3">
    <name type="scientific">Saccharopolyspora thermophila</name>
    <dbReference type="NCBI Taxonomy" id="89367"/>
    <lineage>
        <taxon>Bacteria</taxon>
        <taxon>Bacillati</taxon>
        <taxon>Actinomycetota</taxon>
        <taxon>Actinomycetes</taxon>
        <taxon>Pseudonocardiales</taxon>
        <taxon>Pseudonocardiaceae</taxon>
        <taxon>Saccharopolyspora</taxon>
    </lineage>
</organism>
<reference evidence="1 4" key="2">
    <citation type="journal article" date="2019" name="Int. J. Syst. Evol. Microbiol.">
        <title>The Global Catalogue of Microorganisms (GCM) 10K type strain sequencing project: providing services to taxonomists for standard genome sequencing and annotation.</title>
        <authorList>
            <consortium name="The Broad Institute Genomics Platform"/>
            <consortium name="The Broad Institute Genome Sequencing Center for Infectious Disease"/>
            <person name="Wu L."/>
            <person name="Ma J."/>
        </authorList>
    </citation>
    <scope>NUCLEOTIDE SEQUENCE [LARGE SCALE GENOMIC DNA]</scope>
    <source>
        <strain evidence="1 4">JCM 10664</strain>
    </source>
</reference>